<dbReference type="EMBL" id="FOJI01000016">
    <property type="protein sequence ID" value="SEW40802.1"/>
    <property type="molecule type" value="Genomic_DNA"/>
</dbReference>
<sequence>MDTKFVLLMKKKVGISEIHIESEDGKEFSIGKLIK</sequence>
<gene>
    <name evidence="1" type="ORF">SAMN05421659_11657</name>
</gene>
<proteinExistence type="predicted"/>
<evidence type="ECO:0000313" key="2">
    <source>
        <dbReference type="Proteomes" id="UP000199701"/>
    </source>
</evidence>
<dbReference type="Proteomes" id="UP000199701">
    <property type="component" value="Unassembled WGS sequence"/>
</dbReference>
<evidence type="ECO:0000313" key="1">
    <source>
        <dbReference type="EMBL" id="SEW40802.1"/>
    </source>
</evidence>
<accession>A0A1I0RIM9</accession>
<keyword evidence="2" id="KW-1185">Reference proteome</keyword>
<protein>
    <submittedName>
        <fullName evidence="1">Uncharacterized protein</fullName>
    </submittedName>
</protein>
<reference evidence="1 2" key="1">
    <citation type="submission" date="2016-10" db="EMBL/GenBank/DDBJ databases">
        <authorList>
            <person name="de Groot N.N."/>
        </authorList>
    </citation>
    <scope>NUCLEOTIDE SEQUENCE [LARGE SCALE GENOMIC DNA]</scope>
    <source>
        <strain evidence="1 2">DSM 9179</strain>
    </source>
</reference>
<organism evidence="1 2">
    <name type="scientific">[Clostridium] fimetarium</name>
    <dbReference type="NCBI Taxonomy" id="99656"/>
    <lineage>
        <taxon>Bacteria</taxon>
        <taxon>Bacillati</taxon>
        <taxon>Bacillota</taxon>
        <taxon>Clostridia</taxon>
        <taxon>Lachnospirales</taxon>
        <taxon>Lachnospiraceae</taxon>
    </lineage>
</organism>
<dbReference type="STRING" id="99656.SAMN05421659_11657"/>
<dbReference type="AlphaFoldDB" id="A0A1I0RIM9"/>
<name>A0A1I0RIM9_9FIRM</name>